<accession>A0A931FYD6</accession>
<keyword evidence="1 3" id="KW-0378">Hydrolase</keyword>
<reference evidence="3" key="1">
    <citation type="submission" date="2020-11" db="EMBL/GenBank/DDBJ databases">
        <title>Isolation and identification of active actinomycetes.</title>
        <authorList>
            <person name="Sun X."/>
        </authorList>
    </citation>
    <scope>NUCLEOTIDE SEQUENCE</scope>
    <source>
        <strain evidence="3">NEAU-A11</strain>
    </source>
</reference>
<proteinExistence type="predicted"/>
<keyword evidence="4" id="KW-1185">Reference proteome</keyword>
<dbReference type="InterPro" id="IPR013094">
    <property type="entry name" value="AB_hydrolase_3"/>
</dbReference>
<comment type="caution">
    <text evidence="3">The sequence shown here is derived from an EMBL/GenBank/DDBJ whole genome shotgun (WGS) entry which is preliminary data.</text>
</comment>
<dbReference type="InterPro" id="IPR029058">
    <property type="entry name" value="AB_hydrolase_fold"/>
</dbReference>
<dbReference type="PANTHER" id="PTHR48081:SF8">
    <property type="entry name" value="ALPHA_BETA HYDROLASE FOLD-3 DOMAIN-CONTAINING PROTEIN-RELATED"/>
    <property type="match status" value="1"/>
</dbReference>
<sequence>MASWQMRGVAVFTRLAYRRKFGTEAAGHRTLARAKGPSAPPSALTRRFDVTRDSVQGFDVYRVRSRPADDKPVVIYLHGGAYTSEIVAEHWSLIGHIADRTGYEVHVPIYGLSPHHTGLQALELVTGIVRDLARAGRRCYLAGDSAGGGLALLAAQATPGDVAGLTLLAPWLDLTMSNPGIDAIEPYDPWLARPGLRPLAAAWAGGLALDDPRLSPIYGDLDHLPPLQVLVGTRDITLADCRTLRDRLPARVPLTYHEEPGALHVYPLLPVPEAKAGRRAIVEHIRGR</sequence>
<gene>
    <name evidence="3" type="ORF">I4J89_23725</name>
</gene>
<dbReference type="AlphaFoldDB" id="A0A931FYD6"/>
<dbReference type="SUPFAM" id="SSF53474">
    <property type="entry name" value="alpha/beta-Hydrolases"/>
    <property type="match status" value="1"/>
</dbReference>
<protein>
    <submittedName>
        <fullName evidence="3">Alpha/beta hydrolase</fullName>
    </submittedName>
</protein>
<dbReference type="RefSeq" id="WP_196416242.1">
    <property type="nucleotide sequence ID" value="NZ_JADQTO010000011.1"/>
</dbReference>
<feature type="domain" description="Alpha/beta hydrolase fold-3" evidence="2">
    <location>
        <begin position="74"/>
        <end position="266"/>
    </location>
</feature>
<evidence type="ECO:0000259" key="2">
    <source>
        <dbReference type="Pfam" id="PF07859"/>
    </source>
</evidence>
<dbReference type="PANTHER" id="PTHR48081">
    <property type="entry name" value="AB HYDROLASE SUPERFAMILY PROTEIN C4A8.06C"/>
    <property type="match status" value="1"/>
</dbReference>
<name>A0A931FYD6_9ACTN</name>
<evidence type="ECO:0000313" key="4">
    <source>
        <dbReference type="Proteomes" id="UP000598146"/>
    </source>
</evidence>
<evidence type="ECO:0000313" key="3">
    <source>
        <dbReference type="EMBL" id="MBG0564463.1"/>
    </source>
</evidence>
<dbReference type="Gene3D" id="3.40.50.1820">
    <property type="entry name" value="alpha/beta hydrolase"/>
    <property type="match status" value="1"/>
</dbReference>
<dbReference type="Pfam" id="PF07859">
    <property type="entry name" value="Abhydrolase_3"/>
    <property type="match status" value="1"/>
</dbReference>
<dbReference type="EMBL" id="JADQTO010000011">
    <property type="protein sequence ID" value="MBG0564463.1"/>
    <property type="molecule type" value="Genomic_DNA"/>
</dbReference>
<evidence type="ECO:0000256" key="1">
    <source>
        <dbReference type="ARBA" id="ARBA00022801"/>
    </source>
</evidence>
<organism evidence="3 4">
    <name type="scientific">Actinoplanes aureus</name>
    <dbReference type="NCBI Taxonomy" id="2792083"/>
    <lineage>
        <taxon>Bacteria</taxon>
        <taxon>Bacillati</taxon>
        <taxon>Actinomycetota</taxon>
        <taxon>Actinomycetes</taxon>
        <taxon>Micromonosporales</taxon>
        <taxon>Micromonosporaceae</taxon>
        <taxon>Actinoplanes</taxon>
    </lineage>
</organism>
<dbReference type="Proteomes" id="UP000598146">
    <property type="component" value="Unassembled WGS sequence"/>
</dbReference>
<dbReference type="InterPro" id="IPR050300">
    <property type="entry name" value="GDXG_lipolytic_enzyme"/>
</dbReference>
<dbReference type="GO" id="GO:0016787">
    <property type="term" value="F:hydrolase activity"/>
    <property type="evidence" value="ECO:0007669"/>
    <property type="project" value="UniProtKB-KW"/>
</dbReference>